<reference evidence="1" key="1">
    <citation type="journal article" date="2014" name="Front. Microbiol.">
        <title>High frequency of phylogenetically diverse reductive dehalogenase-homologous genes in deep subseafloor sedimentary metagenomes.</title>
        <authorList>
            <person name="Kawai M."/>
            <person name="Futagami T."/>
            <person name="Toyoda A."/>
            <person name="Takaki Y."/>
            <person name="Nishi S."/>
            <person name="Hori S."/>
            <person name="Arai W."/>
            <person name="Tsubouchi T."/>
            <person name="Morono Y."/>
            <person name="Uchiyama I."/>
            <person name="Ito T."/>
            <person name="Fujiyama A."/>
            <person name="Inagaki F."/>
            <person name="Takami H."/>
        </authorList>
    </citation>
    <scope>NUCLEOTIDE SEQUENCE</scope>
    <source>
        <strain evidence="1">Expedition CK06-06</strain>
    </source>
</reference>
<dbReference type="EMBL" id="BARS01020434">
    <property type="protein sequence ID" value="GAG07227.1"/>
    <property type="molecule type" value="Genomic_DNA"/>
</dbReference>
<protein>
    <submittedName>
        <fullName evidence="1">Uncharacterized protein</fullName>
    </submittedName>
</protein>
<dbReference type="AlphaFoldDB" id="X0V756"/>
<comment type="caution">
    <text evidence="1">The sequence shown here is derived from an EMBL/GenBank/DDBJ whole genome shotgun (WGS) entry which is preliminary data.</text>
</comment>
<proteinExistence type="predicted"/>
<gene>
    <name evidence="1" type="ORF">S01H1_32949</name>
</gene>
<accession>X0V756</accession>
<organism evidence="1">
    <name type="scientific">marine sediment metagenome</name>
    <dbReference type="NCBI Taxonomy" id="412755"/>
    <lineage>
        <taxon>unclassified sequences</taxon>
        <taxon>metagenomes</taxon>
        <taxon>ecological metagenomes</taxon>
    </lineage>
</organism>
<evidence type="ECO:0000313" key="1">
    <source>
        <dbReference type="EMBL" id="GAG07227.1"/>
    </source>
</evidence>
<sequence length="85" mass="10050">MNRRYFLMSLGCMAIVPFVPKVKHPKEYCDLYIDGKFVSRSELYVIEITYDFENLNQAVIYKTKDKLYCVDIPFKAGIRNIGRMK</sequence>
<name>X0V756_9ZZZZ</name>